<dbReference type="Proteomes" id="UP001244207">
    <property type="component" value="Unassembled WGS sequence"/>
</dbReference>
<name>A0AAD8XPA1_GLOAC</name>
<reference evidence="2" key="1">
    <citation type="submission" date="2021-12" db="EMBL/GenBank/DDBJ databases">
        <title>Comparative genomics, transcriptomics and evolutionary studies reveal genomic signatures of adaptation to plant cell wall in hemibiotrophic fungi.</title>
        <authorList>
            <consortium name="DOE Joint Genome Institute"/>
            <person name="Baroncelli R."/>
            <person name="Diaz J.F."/>
            <person name="Benocci T."/>
            <person name="Peng M."/>
            <person name="Battaglia E."/>
            <person name="Haridas S."/>
            <person name="Andreopoulos W."/>
            <person name="Labutti K."/>
            <person name="Pangilinan J."/>
            <person name="Floch G.L."/>
            <person name="Makela M.R."/>
            <person name="Henrissat B."/>
            <person name="Grigoriev I.V."/>
            <person name="Crouch J.A."/>
            <person name="De Vries R.P."/>
            <person name="Sukno S.A."/>
            <person name="Thon M.R."/>
        </authorList>
    </citation>
    <scope>NUCLEOTIDE SEQUENCE</scope>
    <source>
        <strain evidence="2">CBS 112980</strain>
    </source>
</reference>
<feature type="region of interest" description="Disordered" evidence="1">
    <location>
        <begin position="156"/>
        <end position="197"/>
    </location>
</feature>
<sequence>MDSWGSFSPLALALASNCLLCFCFLGDFQIHAKLPDLALQSTDTLPSGTEEVKKISRDYALQKRPLADSCVKNTAVSFLPHKPRLLHITRHSHSSFLPRRASSSSRCHPAKGPWALAANWNGMALAGGCPRHWQREARLGSPRSFSPSPLLAPLLPFDRKRNGPRSQFLVGETMPPSPCRGERSPVTPEFLDFHDTE</sequence>
<organism evidence="2 3">
    <name type="scientific">Glomerella acutata</name>
    <name type="common">Colletotrichum acutatum</name>
    <dbReference type="NCBI Taxonomy" id="27357"/>
    <lineage>
        <taxon>Eukaryota</taxon>
        <taxon>Fungi</taxon>
        <taxon>Dikarya</taxon>
        <taxon>Ascomycota</taxon>
        <taxon>Pezizomycotina</taxon>
        <taxon>Sordariomycetes</taxon>
        <taxon>Hypocreomycetidae</taxon>
        <taxon>Glomerellales</taxon>
        <taxon>Glomerellaceae</taxon>
        <taxon>Colletotrichum</taxon>
        <taxon>Colletotrichum acutatum species complex</taxon>
    </lineage>
</organism>
<dbReference type="AlphaFoldDB" id="A0AAD8XPA1"/>
<dbReference type="GeneID" id="85386080"/>
<proteinExistence type="predicted"/>
<dbReference type="RefSeq" id="XP_060370996.1">
    <property type="nucleotide sequence ID" value="XM_060502181.1"/>
</dbReference>
<evidence type="ECO:0000256" key="1">
    <source>
        <dbReference type="SAM" id="MobiDB-lite"/>
    </source>
</evidence>
<accession>A0AAD8XPA1</accession>
<evidence type="ECO:0000313" key="3">
    <source>
        <dbReference type="Proteomes" id="UP001244207"/>
    </source>
</evidence>
<comment type="caution">
    <text evidence="2">The sequence shown here is derived from an EMBL/GenBank/DDBJ whole genome shotgun (WGS) entry which is preliminary data.</text>
</comment>
<gene>
    <name evidence="2" type="ORF">BDZ83DRAFT_290200</name>
</gene>
<dbReference type="EMBL" id="JAHMHS010000004">
    <property type="protein sequence ID" value="KAK1730941.1"/>
    <property type="molecule type" value="Genomic_DNA"/>
</dbReference>
<keyword evidence="3" id="KW-1185">Reference proteome</keyword>
<evidence type="ECO:0000313" key="2">
    <source>
        <dbReference type="EMBL" id="KAK1730941.1"/>
    </source>
</evidence>
<protein>
    <submittedName>
        <fullName evidence="2">Uncharacterized protein</fullName>
    </submittedName>
</protein>